<dbReference type="PANTHER" id="PTHR36842">
    <property type="entry name" value="PROTEIN TOLB HOMOLOG"/>
    <property type="match status" value="1"/>
</dbReference>
<dbReference type="EMBL" id="FPBF01000002">
    <property type="protein sequence ID" value="SFT65808.1"/>
    <property type="molecule type" value="Genomic_DNA"/>
</dbReference>
<comment type="similarity">
    <text evidence="1">Belongs to the TolB family.</text>
</comment>
<dbReference type="InterPro" id="IPR036116">
    <property type="entry name" value="FN3_sf"/>
</dbReference>
<evidence type="ECO:0000313" key="4">
    <source>
        <dbReference type="EMBL" id="SFT65808.1"/>
    </source>
</evidence>
<dbReference type="PROSITE" id="PS51257">
    <property type="entry name" value="PROKAR_LIPOPROTEIN"/>
    <property type="match status" value="1"/>
</dbReference>
<feature type="chain" id="PRO_5011601945" evidence="2">
    <location>
        <begin position="21"/>
        <end position="421"/>
    </location>
</feature>
<keyword evidence="5" id="KW-1185">Reference proteome</keyword>
<feature type="domain" description="Fibronectin type-III" evidence="3">
    <location>
        <begin position="29"/>
        <end position="132"/>
    </location>
</feature>
<feature type="signal peptide" evidence="2">
    <location>
        <begin position="1"/>
        <end position="20"/>
    </location>
</feature>
<dbReference type="Gene3D" id="2.120.10.30">
    <property type="entry name" value="TolB, C-terminal domain"/>
    <property type="match status" value="2"/>
</dbReference>
<accession>A0A1I6ZSW2</accession>
<dbReference type="InterPro" id="IPR011042">
    <property type="entry name" value="6-blade_b-propeller_TolB-like"/>
</dbReference>
<organism evidence="4 5">
    <name type="scientific">Algoriphagus locisalis</name>
    <dbReference type="NCBI Taxonomy" id="305507"/>
    <lineage>
        <taxon>Bacteria</taxon>
        <taxon>Pseudomonadati</taxon>
        <taxon>Bacteroidota</taxon>
        <taxon>Cytophagia</taxon>
        <taxon>Cytophagales</taxon>
        <taxon>Cyclobacteriaceae</taxon>
        <taxon>Algoriphagus</taxon>
    </lineage>
</organism>
<dbReference type="STRING" id="305507.SAMN04489724_1450"/>
<evidence type="ECO:0000256" key="2">
    <source>
        <dbReference type="SAM" id="SignalP"/>
    </source>
</evidence>
<dbReference type="PROSITE" id="PS50853">
    <property type="entry name" value="FN3"/>
    <property type="match status" value="1"/>
</dbReference>
<evidence type="ECO:0000313" key="5">
    <source>
        <dbReference type="Proteomes" id="UP000199673"/>
    </source>
</evidence>
<dbReference type="InterPro" id="IPR003961">
    <property type="entry name" value="FN3_dom"/>
</dbReference>
<evidence type="ECO:0000259" key="3">
    <source>
        <dbReference type="PROSITE" id="PS50853"/>
    </source>
</evidence>
<dbReference type="Proteomes" id="UP000199673">
    <property type="component" value="Unassembled WGS sequence"/>
</dbReference>
<name>A0A1I6ZSW2_9BACT</name>
<proteinExistence type="inferred from homology"/>
<dbReference type="AlphaFoldDB" id="A0A1I6ZSW2"/>
<dbReference type="SUPFAM" id="SSF49265">
    <property type="entry name" value="Fibronectin type III"/>
    <property type="match status" value="1"/>
</dbReference>
<dbReference type="Pfam" id="PF07676">
    <property type="entry name" value="PD40"/>
    <property type="match status" value="1"/>
</dbReference>
<dbReference type="SUPFAM" id="SSF82171">
    <property type="entry name" value="DPP6 N-terminal domain-like"/>
    <property type="match status" value="1"/>
</dbReference>
<dbReference type="InterPro" id="IPR011659">
    <property type="entry name" value="WD40"/>
</dbReference>
<protein>
    <submittedName>
        <fullName evidence="4">TolB protein</fullName>
    </submittedName>
</protein>
<reference evidence="5" key="1">
    <citation type="submission" date="2016-10" db="EMBL/GenBank/DDBJ databases">
        <authorList>
            <person name="Varghese N."/>
            <person name="Submissions S."/>
        </authorList>
    </citation>
    <scope>NUCLEOTIDE SEQUENCE [LARGE SCALE GENOMIC DNA]</scope>
    <source>
        <strain evidence="5">DSM 23445</strain>
    </source>
</reference>
<gene>
    <name evidence="4" type="ORF">SAMN04489724_1450</name>
</gene>
<keyword evidence="2" id="KW-0732">Signal</keyword>
<dbReference type="CDD" id="cd00063">
    <property type="entry name" value="FN3"/>
    <property type="match status" value="1"/>
</dbReference>
<dbReference type="RefSeq" id="WP_091692032.1">
    <property type="nucleotide sequence ID" value="NZ_FPBF01000002.1"/>
</dbReference>
<evidence type="ECO:0000256" key="1">
    <source>
        <dbReference type="ARBA" id="ARBA00009820"/>
    </source>
</evidence>
<sequence length="421" mass="46129">MKNFTILVLFLLIFSACENFDDPIPEGSVLEAPMLYSKLVSSDKVELTWLSNQFCAGFCPTTVPATYYEIWTKSLSNSTNYKLAETPAGETTFLVEGLEPGVRQEFFVIAKRADVSNKTNRVMVVPDELPAPNIIFEKDGFDYITHPQISPDGQTIAYSVSVAGATVNPQQIFLFDITNKASSLVLENGAFPSWSASGANLAFVRIDENSSAVKEYTVASDNVKEHARDSFRSYFPVFGAAHSTMLYFLDSLGEGESGIVEFEVTKDTSNMIREEEILGNAPIHLAGMDYSAEDNILAYSLAFPKETSLGFSYDIVGVDPGSPSALSNLEVSDWNDSNPSFSRENSDILAFVSDRSGIPQVWIKNLSSGQLIQVTDFQESEWINTGIVGLSWSGEKLYANTQNSEGNTKLVEINVSALLGD</sequence>